<dbReference type="Proteomes" id="UP001162164">
    <property type="component" value="Unassembled WGS sequence"/>
</dbReference>
<evidence type="ECO:0000313" key="3">
    <source>
        <dbReference type="Proteomes" id="UP001162164"/>
    </source>
</evidence>
<evidence type="ECO:0000256" key="1">
    <source>
        <dbReference type="SAM" id="MobiDB-lite"/>
    </source>
</evidence>
<keyword evidence="3" id="KW-1185">Reference proteome</keyword>
<organism evidence="2 3">
    <name type="scientific">Molorchus minor</name>
    <dbReference type="NCBI Taxonomy" id="1323400"/>
    <lineage>
        <taxon>Eukaryota</taxon>
        <taxon>Metazoa</taxon>
        <taxon>Ecdysozoa</taxon>
        <taxon>Arthropoda</taxon>
        <taxon>Hexapoda</taxon>
        <taxon>Insecta</taxon>
        <taxon>Pterygota</taxon>
        <taxon>Neoptera</taxon>
        <taxon>Endopterygota</taxon>
        <taxon>Coleoptera</taxon>
        <taxon>Polyphaga</taxon>
        <taxon>Cucujiformia</taxon>
        <taxon>Chrysomeloidea</taxon>
        <taxon>Cerambycidae</taxon>
        <taxon>Lamiinae</taxon>
        <taxon>Monochamini</taxon>
        <taxon>Molorchus</taxon>
    </lineage>
</organism>
<feature type="compositionally biased region" description="Basic and acidic residues" evidence="1">
    <location>
        <begin position="1"/>
        <end position="10"/>
    </location>
</feature>
<dbReference type="Gene3D" id="3.30.420.10">
    <property type="entry name" value="Ribonuclease H-like superfamily/Ribonuclease H"/>
    <property type="match status" value="1"/>
</dbReference>
<name>A0ABQ9K7B6_9CUCU</name>
<dbReference type="InterPro" id="IPR036397">
    <property type="entry name" value="RNaseH_sf"/>
</dbReference>
<protein>
    <recommendedName>
        <fullName evidence="4">Transposase</fullName>
    </recommendedName>
</protein>
<evidence type="ECO:0008006" key="4">
    <source>
        <dbReference type="Google" id="ProtNLM"/>
    </source>
</evidence>
<reference evidence="2" key="1">
    <citation type="journal article" date="2023" name="Insect Mol. Biol.">
        <title>Genome sequencing provides insights into the evolution of gene families encoding plant cell wall-degrading enzymes in longhorned beetles.</title>
        <authorList>
            <person name="Shin N.R."/>
            <person name="Okamura Y."/>
            <person name="Kirsch R."/>
            <person name="Pauchet Y."/>
        </authorList>
    </citation>
    <scope>NUCLEOTIDE SEQUENCE</scope>
    <source>
        <strain evidence="2">MMC_N1</strain>
    </source>
</reference>
<evidence type="ECO:0000313" key="2">
    <source>
        <dbReference type="EMBL" id="KAJ8985932.1"/>
    </source>
</evidence>
<comment type="caution">
    <text evidence="2">The sequence shown here is derived from an EMBL/GenBank/DDBJ whole genome shotgun (WGS) entry which is preliminary data.</text>
</comment>
<feature type="region of interest" description="Disordered" evidence="1">
    <location>
        <begin position="1"/>
        <end position="22"/>
    </location>
</feature>
<sequence length="102" mass="11674">MKNMLSERECSQVMSKRRNNERGQPANRFIFIDLDNAFIPKTVAKCTIRRGNLTGATSLDMLENEINPLITKIMENDENYSEHDLHFQQDGAPPHFAAPVLK</sequence>
<proteinExistence type="predicted"/>
<gene>
    <name evidence="2" type="ORF">NQ317_010689</name>
</gene>
<dbReference type="EMBL" id="JAPWTJ010000005">
    <property type="protein sequence ID" value="KAJ8985932.1"/>
    <property type="molecule type" value="Genomic_DNA"/>
</dbReference>
<accession>A0ABQ9K7B6</accession>